<feature type="domain" description="PTS EIIB type-3" evidence="8">
    <location>
        <begin position="3"/>
        <end position="107"/>
    </location>
</feature>
<evidence type="ECO:0000313" key="10">
    <source>
        <dbReference type="Proteomes" id="UP000838308"/>
    </source>
</evidence>
<dbReference type="InterPro" id="IPR003501">
    <property type="entry name" value="PTS_EIIB_2/3"/>
</dbReference>
<dbReference type="Pfam" id="PF02302">
    <property type="entry name" value="PTS_IIB"/>
    <property type="match status" value="1"/>
</dbReference>
<keyword evidence="3" id="KW-0762">Sugar transport</keyword>
<keyword evidence="6" id="KW-0418">Kinase</keyword>
<keyword evidence="2" id="KW-0597">Phosphoprotein</keyword>
<proteinExistence type="predicted"/>
<dbReference type="SUPFAM" id="SSF52794">
    <property type="entry name" value="PTS system IIB component-like"/>
    <property type="match status" value="1"/>
</dbReference>
<sequence>MKNLYILLCCGAGMSSGFLAQKARKAAKKRGLDIKIEAKSENEAASHLATIDVLLLGPHYQAYKEEFAKLGKPLNVPVDVIPQKIYGTLDGEKLLDFALEIIENKSK</sequence>
<evidence type="ECO:0000313" key="9">
    <source>
        <dbReference type="EMBL" id="CAH2715870.1"/>
    </source>
</evidence>
<accession>A0ABM9EUR1</accession>
<name>A0ABM9EUR1_9BACI</name>
<feature type="modified residue" description="Phosphocysteine; by EIIA" evidence="7">
    <location>
        <position position="10"/>
    </location>
</feature>
<evidence type="ECO:0000256" key="7">
    <source>
        <dbReference type="PROSITE-ProRule" id="PRU00423"/>
    </source>
</evidence>
<evidence type="ECO:0000256" key="1">
    <source>
        <dbReference type="ARBA" id="ARBA00022448"/>
    </source>
</evidence>
<dbReference type="Proteomes" id="UP000838308">
    <property type="component" value="Unassembled WGS sequence"/>
</dbReference>
<keyword evidence="1" id="KW-0813">Transport</keyword>
<evidence type="ECO:0000256" key="4">
    <source>
        <dbReference type="ARBA" id="ARBA00022679"/>
    </source>
</evidence>
<dbReference type="RefSeq" id="WP_248736148.1">
    <property type="nucleotide sequence ID" value="NZ_CALBWS010000021.1"/>
</dbReference>
<keyword evidence="5" id="KW-0598">Phosphotransferase system</keyword>
<dbReference type="PANTHER" id="PTHR34581">
    <property type="entry name" value="PTS SYSTEM N,N'-DIACETYLCHITOBIOSE-SPECIFIC EIIB COMPONENT"/>
    <property type="match status" value="1"/>
</dbReference>
<dbReference type="PROSITE" id="PS51100">
    <property type="entry name" value="PTS_EIIB_TYPE_3"/>
    <property type="match status" value="1"/>
</dbReference>
<gene>
    <name evidence="9" type="primary">celA</name>
    <name evidence="9" type="ORF">BACCIP111895_03054</name>
</gene>
<dbReference type="Gene3D" id="3.40.50.2300">
    <property type="match status" value="1"/>
</dbReference>
<dbReference type="EC" id="2.7.1.205" evidence="9"/>
<dbReference type="InterPro" id="IPR013012">
    <property type="entry name" value="PTS_EIIB_3"/>
</dbReference>
<dbReference type="EMBL" id="CALBWS010000021">
    <property type="protein sequence ID" value="CAH2715870.1"/>
    <property type="molecule type" value="Genomic_DNA"/>
</dbReference>
<keyword evidence="4 9" id="KW-0808">Transferase</keyword>
<evidence type="ECO:0000259" key="8">
    <source>
        <dbReference type="PROSITE" id="PS51100"/>
    </source>
</evidence>
<keyword evidence="10" id="KW-1185">Reference proteome</keyword>
<evidence type="ECO:0000256" key="3">
    <source>
        <dbReference type="ARBA" id="ARBA00022597"/>
    </source>
</evidence>
<organism evidence="9 10">
    <name type="scientific">Neobacillus rhizosphaerae</name>
    <dbReference type="NCBI Taxonomy" id="2880965"/>
    <lineage>
        <taxon>Bacteria</taxon>
        <taxon>Bacillati</taxon>
        <taxon>Bacillota</taxon>
        <taxon>Bacilli</taxon>
        <taxon>Bacillales</taxon>
        <taxon>Bacillaceae</taxon>
        <taxon>Neobacillus</taxon>
    </lineage>
</organism>
<reference evidence="9" key="1">
    <citation type="submission" date="2022-04" db="EMBL/GenBank/DDBJ databases">
        <authorList>
            <person name="Criscuolo A."/>
        </authorList>
    </citation>
    <scope>NUCLEOTIDE SEQUENCE</scope>
    <source>
        <strain evidence="9">CIP111895</strain>
    </source>
</reference>
<comment type="caution">
    <text evidence="9">The sequence shown here is derived from an EMBL/GenBank/DDBJ whole genome shotgun (WGS) entry which is preliminary data.</text>
</comment>
<protein>
    <submittedName>
        <fullName evidence="9">PTS system cellobiose-specific EIIB component</fullName>
        <ecNumber evidence="9">2.7.1.205</ecNumber>
    </submittedName>
</protein>
<dbReference type="InterPro" id="IPR051819">
    <property type="entry name" value="PTS_sugar-specific_EIIB"/>
</dbReference>
<dbReference type="InterPro" id="IPR036095">
    <property type="entry name" value="PTS_EIIB-like_sf"/>
</dbReference>
<dbReference type="GO" id="GO:0016740">
    <property type="term" value="F:transferase activity"/>
    <property type="evidence" value="ECO:0007669"/>
    <property type="project" value="UniProtKB-KW"/>
</dbReference>
<evidence type="ECO:0000256" key="6">
    <source>
        <dbReference type="ARBA" id="ARBA00022777"/>
    </source>
</evidence>
<dbReference type="PANTHER" id="PTHR34581:SF2">
    <property type="entry name" value="PTS SYSTEM N,N'-DIACETYLCHITOBIOSE-SPECIFIC EIIB COMPONENT"/>
    <property type="match status" value="1"/>
</dbReference>
<dbReference type="CDD" id="cd05564">
    <property type="entry name" value="PTS_IIB_chitobiose_lichenan"/>
    <property type="match status" value="1"/>
</dbReference>
<evidence type="ECO:0000256" key="2">
    <source>
        <dbReference type="ARBA" id="ARBA00022553"/>
    </source>
</evidence>
<evidence type="ECO:0000256" key="5">
    <source>
        <dbReference type="ARBA" id="ARBA00022683"/>
    </source>
</evidence>